<evidence type="ECO:0000256" key="3">
    <source>
        <dbReference type="ARBA" id="ARBA00023179"/>
    </source>
</evidence>
<dbReference type="EMBL" id="JH817349">
    <property type="protein sequence ID" value="EKC43022.1"/>
    <property type="molecule type" value="Genomic_DNA"/>
</dbReference>
<accession>K1R133</accession>
<dbReference type="PROSITE" id="PS00018">
    <property type="entry name" value="EF_HAND_1"/>
    <property type="match status" value="3"/>
</dbReference>
<feature type="domain" description="EF-hand" evidence="4">
    <location>
        <begin position="18"/>
        <end position="53"/>
    </location>
</feature>
<organism evidence="5">
    <name type="scientific">Magallana gigas</name>
    <name type="common">Pacific oyster</name>
    <name type="synonym">Crassostrea gigas</name>
    <dbReference type="NCBI Taxonomy" id="29159"/>
    <lineage>
        <taxon>Eukaryota</taxon>
        <taxon>Metazoa</taxon>
        <taxon>Spiralia</taxon>
        <taxon>Lophotrochozoa</taxon>
        <taxon>Mollusca</taxon>
        <taxon>Bivalvia</taxon>
        <taxon>Autobranchia</taxon>
        <taxon>Pteriomorphia</taxon>
        <taxon>Ostreida</taxon>
        <taxon>Ostreoidea</taxon>
        <taxon>Ostreidae</taxon>
        <taxon>Magallana</taxon>
    </lineage>
</organism>
<evidence type="ECO:0000256" key="1">
    <source>
        <dbReference type="ARBA" id="ARBA00022737"/>
    </source>
</evidence>
<dbReference type="FunFam" id="1.10.238.10:FF:000001">
    <property type="entry name" value="Calmodulin 1"/>
    <property type="match status" value="1"/>
</dbReference>
<dbReference type="InParanoid" id="K1R133"/>
<dbReference type="InterPro" id="IPR002048">
    <property type="entry name" value="EF_hand_dom"/>
</dbReference>
<dbReference type="GO" id="GO:0005509">
    <property type="term" value="F:calcium ion binding"/>
    <property type="evidence" value="ECO:0007669"/>
    <property type="project" value="InterPro"/>
</dbReference>
<evidence type="ECO:0000256" key="2">
    <source>
        <dbReference type="ARBA" id="ARBA00022837"/>
    </source>
</evidence>
<keyword evidence="3" id="KW-0514">Muscle protein</keyword>
<dbReference type="SMART" id="SM00054">
    <property type="entry name" value="EFh"/>
    <property type="match status" value="4"/>
</dbReference>
<dbReference type="PANTHER" id="PTHR23050">
    <property type="entry name" value="CALCIUM BINDING PROTEIN"/>
    <property type="match status" value="1"/>
</dbReference>
<protein>
    <submittedName>
        <fullName evidence="5">Calmodulin</fullName>
    </submittedName>
</protein>
<sequence length="180" mass="20669">MSRRARKELVVPEGLSEPDLKEILSAFDALDVNKDGSISKKEMKDAARMTGMNPTDKEVEEWWKAADANGDGNVSLQEYVNIMADNYVTIDLEQERMETAFKVIDKNGDGQISLQEFRAVMTFNNMFSKDEVDKLFKEVDTKGKGYIDYNDIHNRHTCERLFNTLKSVQDNLNFRNSELN</sequence>
<keyword evidence="1" id="KW-0677">Repeat</keyword>
<gene>
    <name evidence="5" type="ORF">CGI_10013202</name>
</gene>
<dbReference type="HOGENOM" id="CLU_061288_20_3_1"/>
<dbReference type="PROSITE" id="PS50222">
    <property type="entry name" value="EF_HAND_2"/>
    <property type="match status" value="4"/>
</dbReference>
<evidence type="ECO:0000259" key="4">
    <source>
        <dbReference type="PROSITE" id="PS50222"/>
    </source>
</evidence>
<proteinExistence type="predicted"/>
<feature type="domain" description="EF-hand" evidence="4">
    <location>
        <begin position="128"/>
        <end position="162"/>
    </location>
</feature>
<feature type="domain" description="EF-hand" evidence="4">
    <location>
        <begin position="92"/>
        <end position="127"/>
    </location>
</feature>
<dbReference type="Pfam" id="PF13499">
    <property type="entry name" value="EF-hand_7"/>
    <property type="match status" value="2"/>
</dbReference>
<dbReference type="InterPro" id="IPR050145">
    <property type="entry name" value="Centrin_CML-like"/>
</dbReference>
<feature type="domain" description="EF-hand" evidence="4">
    <location>
        <begin position="54"/>
        <end position="89"/>
    </location>
</feature>
<dbReference type="Gene3D" id="1.10.238.10">
    <property type="entry name" value="EF-hand"/>
    <property type="match status" value="2"/>
</dbReference>
<dbReference type="SUPFAM" id="SSF47473">
    <property type="entry name" value="EF-hand"/>
    <property type="match status" value="1"/>
</dbReference>
<dbReference type="InterPro" id="IPR011992">
    <property type="entry name" value="EF-hand-dom_pair"/>
</dbReference>
<dbReference type="InterPro" id="IPR018247">
    <property type="entry name" value="EF_Hand_1_Ca_BS"/>
</dbReference>
<reference evidence="5" key="1">
    <citation type="journal article" date="2012" name="Nature">
        <title>The oyster genome reveals stress adaptation and complexity of shell formation.</title>
        <authorList>
            <person name="Zhang G."/>
            <person name="Fang X."/>
            <person name="Guo X."/>
            <person name="Li L."/>
            <person name="Luo R."/>
            <person name="Xu F."/>
            <person name="Yang P."/>
            <person name="Zhang L."/>
            <person name="Wang X."/>
            <person name="Qi H."/>
            <person name="Xiong Z."/>
            <person name="Que H."/>
            <person name="Xie Y."/>
            <person name="Holland P.W."/>
            <person name="Paps J."/>
            <person name="Zhu Y."/>
            <person name="Wu F."/>
            <person name="Chen Y."/>
            <person name="Wang J."/>
            <person name="Peng C."/>
            <person name="Meng J."/>
            <person name="Yang L."/>
            <person name="Liu J."/>
            <person name="Wen B."/>
            <person name="Zhang N."/>
            <person name="Huang Z."/>
            <person name="Zhu Q."/>
            <person name="Feng Y."/>
            <person name="Mount A."/>
            <person name="Hedgecock D."/>
            <person name="Xu Z."/>
            <person name="Liu Y."/>
            <person name="Domazet-Loso T."/>
            <person name="Du Y."/>
            <person name="Sun X."/>
            <person name="Zhang S."/>
            <person name="Liu B."/>
            <person name="Cheng P."/>
            <person name="Jiang X."/>
            <person name="Li J."/>
            <person name="Fan D."/>
            <person name="Wang W."/>
            <person name="Fu W."/>
            <person name="Wang T."/>
            <person name="Wang B."/>
            <person name="Zhang J."/>
            <person name="Peng Z."/>
            <person name="Li Y."/>
            <person name="Li N."/>
            <person name="Wang J."/>
            <person name="Chen M."/>
            <person name="He Y."/>
            <person name="Tan F."/>
            <person name="Song X."/>
            <person name="Zheng Q."/>
            <person name="Huang R."/>
            <person name="Yang H."/>
            <person name="Du X."/>
            <person name="Chen L."/>
            <person name="Yang M."/>
            <person name="Gaffney P.M."/>
            <person name="Wang S."/>
            <person name="Luo L."/>
            <person name="She Z."/>
            <person name="Ming Y."/>
            <person name="Huang W."/>
            <person name="Zhang S."/>
            <person name="Huang B."/>
            <person name="Zhang Y."/>
            <person name="Qu T."/>
            <person name="Ni P."/>
            <person name="Miao G."/>
            <person name="Wang J."/>
            <person name="Wang Q."/>
            <person name="Steinberg C.E."/>
            <person name="Wang H."/>
            <person name="Li N."/>
            <person name="Qian L."/>
            <person name="Zhang G."/>
            <person name="Li Y."/>
            <person name="Yang H."/>
            <person name="Liu X."/>
            <person name="Wang J."/>
            <person name="Yin Y."/>
            <person name="Wang J."/>
        </authorList>
    </citation>
    <scope>NUCLEOTIDE SEQUENCE [LARGE SCALE GENOMIC DNA]</scope>
    <source>
        <strain evidence="5">05x7-T-G4-1.051#20</strain>
    </source>
</reference>
<name>K1R133_MAGGI</name>
<dbReference type="AlphaFoldDB" id="K1R133"/>
<evidence type="ECO:0000313" key="5">
    <source>
        <dbReference type="EMBL" id="EKC43022.1"/>
    </source>
</evidence>
<dbReference type="CDD" id="cd00051">
    <property type="entry name" value="EFh"/>
    <property type="match status" value="1"/>
</dbReference>
<keyword evidence="2" id="KW-0106">Calcium</keyword>